<proteinExistence type="predicted"/>
<feature type="transmembrane region" description="Helical" evidence="1">
    <location>
        <begin position="271"/>
        <end position="295"/>
    </location>
</feature>
<feature type="transmembrane region" description="Helical" evidence="1">
    <location>
        <begin position="20"/>
        <end position="37"/>
    </location>
</feature>
<name>A0A7S2YA95_9STRA</name>
<gene>
    <name evidence="2" type="ORF">APAL1065_LOCUS10879</name>
</gene>
<keyword evidence="1" id="KW-0812">Transmembrane</keyword>
<keyword evidence="1" id="KW-0472">Membrane</keyword>
<keyword evidence="1" id="KW-1133">Transmembrane helix</keyword>
<evidence type="ECO:0000313" key="2">
    <source>
        <dbReference type="EMBL" id="CAD9963296.1"/>
    </source>
</evidence>
<accession>A0A7S2YA95</accession>
<reference evidence="2" key="1">
    <citation type="submission" date="2021-01" db="EMBL/GenBank/DDBJ databases">
        <authorList>
            <person name="Corre E."/>
            <person name="Pelletier E."/>
            <person name="Niang G."/>
            <person name="Scheremetjew M."/>
            <person name="Finn R."/>
            <person name="Kale V."/>
            <person name="Holt S."/>
            <person name="Cochrane G."/>
            <person name="Meng A."/>
            <person name="Brown T."/>
            <person name="Cohen L."/>
        </authorList>
    </citation>
    <scope>NUCLEOTIDE SEQUENCE</scope>
    <source>
        <strain evidence="2">CCMP125</strain>
    </source>
</reference>
<organism evidence="2">
    <name type="scientific">Entomoneis paludosa</name>
    <dbReference type="NCBI Taxonomy" id="265537"/>
    <lineage>
        <taxon>Eukaryota</taxon>
        <taxon>Sar</taxon>
        <taxon>Stramenopiles</taxon>
        <taxon>Ochrophyta</taxon>
        <taxon>Bacillariophyta</taxon>
        <taxon>Bacillariophyceae</taxon>
        <taxon>Bacillariophycidae</taxon>
        <taxon>Entomoneidaceae</taxon>
        <taxon>Entomoneis</taxon>
    </lineage>
</organism>
<sequence length="321" mass="36108">MSYSDTNDPAFESMGNAAHYTNIASTLFFAYAVVSFVKDDANDPLFDKSWKQDGFCVTHKEIPFWNSHDACLYFDMMAALLLGALYWKQRNALGMERVNEIFGPSILGILAHGIGHGAVAHRMREMGLPTLAEEDDLDKTTIDENINERIMEINMMDDILGVGEVSERGRNVFVMVCFWVGLMKAALPNLRMAPFAAMVLAAMAGQQFVDRQFAFTYVQTILLVAFSVNQLARKKEEKDFVYATHPMVVGVPVTFIGWIESTQCSAFVKDSFYGHLIYDGFIPVAMLVWYVVCYLQIKESRDNSFESIAKTADRKGKVKVS</sequence>
<feature type="transmembrane region" description="Helical" evidence="1">
    <location>
        <begin position="239"/>
        <end position="259"/>
    </location>
</feature>
<dbReference type="EMBL" id="HBHT01016317">
    <property type="protein sequence ID" value="CAD9963296.1"/>
    <property type="molecule type" value="Transcribed_RNA"/>
</dbReference>
<dbReference type="AlphaFoldDB" id="A0A7S2YA95"/>
<evidence type="ECO:0000256" key="1">
    <source>
        <dbReference type="SAM" id="Phobius"/>
    </source>
</evidence>
<protein>
    <submittedName>
        <fullName evidence="2">Uncharacterized protein</fullName>
    </submittedName>
</protein>
<feature type="transmembrane region" description="Helical" evidence="1">
    <location>
        <begin position="215"/>
        <end position="232"/>
    </location>
</feature>